<sequence>MTFKIQGIDHVQLAAPAGCEEKARTFYGDILGLEEIPKPEELRKRGGCWFRCGNQEIHIGVEQNFSPAKKAHPAFYVQHIERFQDDLTQKGVSVIVDTARPDVTRFYVSDPFGNRIEFMERKDG</sequence>
<evidence type="ECO:0000313" key="2">
    <source>
        <dbReference type="EMBL" id="CAG9613495.1"/>
    </source>
</evidence>
<dbReference type="SUPFAM" id="SSF54593">
    <property type="entry name" value="Glyoxalase/Bleomycin resistance protein/Dihydroxybiphenyl dioxygenase"/>
    <property type="match status" value="1"/>
</dbReference>
<feature type="domain" description="VOC" evidence="1">
    <location>
        <begin position="7"/>
        <end position="121"/>
    </location>
</feature>
<dbReference type="InterPro" id="IPR004360">
    <property type="entry name" value="Glyas_Fos-R_dOase_dom"/>
</dbReference>
<evidence type="ECO:0000259" key="1">
    <source>
        <dbReference type="PROSITE" id="PS51819"/>
    </source>
</evidence>
<name>A0ABM8YCQ5_9BACI</name>
<organism evidence="2 3">
    <name type="scientific">Bacillus rhizoplanae</name>
    <dbReference type="NCBI Taxonomy" id="2880966"/>
    <lineage>
        <taxon>Bacteria</taxon>
        <taxon>Bacillati</taxon>
        <taxon>Bacillota</taxon>
        <taxon>Bacilli</taxon>
        <taxon>Bacillales</taxon>
        <taxon>Bacillaceae</taxon>
        <taxon>Bacillus</taxon>
    </lineage>
</organism>
<gene>
    <name evidence="2" type="ORF">BACCIP111899_02710</name>
</gene>
<comment type="caution">
    <text evidence="2">The sequence shown here is derived from an EMBL/GenBank/DDBJ whole genome shotgun (WGS) entry which is preliminary data.</text>
</comment>
<dbReference type="Proteomes" id="UP000789423">
    <property type="component" value="Unassembled WGS sequence"/>
</dbReference>
<dbReference type="InterPro" id="IPR037523">
    <property type="entry name" value="VOC_core"/>
</dbReference>
<dbReference type="PANTHER" id="PTHR39175">
    <property type="entry name" value="FAMILY PROTEIN, PUTATIVE (AFU_ORTHOLOGUE AFUA_3G15060)-RELATED"/>
    <property type="match status" value="1"/>
</dbReference>
<proteinExistence type="predicted"/>
<keyword evidence="3" id="KW-1185">Reference proteome</keyword>
<dbReference type="PROSITE" id="PS51819">
    <property type="entry name" value="VOC"/>
    <property type="match status" value="1"/>
</dbReference>
<dbReference type="CDD" id="cd07245">
    <property type="entry name" value="VOC_like"/>
    <property type="match status" value="1"/>
</dbReference>
<dbReference type="Gene3D" id="3.10.180.10">
    <property type="entry name" value="2,3-Dihydroxybiphenyl 1,2-Dioxygenase, domain 1"/>
    <property type="match status" value="1"/>
</dbReference>
<dbReference type="InterPro" id="IPR029068">
    <property type="entry name" value="Glyas_Bleomycin-R_OHBP_Dase"/>
</dbReference>
<dbReference type="PANTHER" id="PTHR39175:SF1">
    <property type="entry name" value="FAMILY PROTEIN, PUTATIVE (AFU_ORTHOLOGUE AFUA_3G15060)-RELATED"/>
    <property type="match status" value="1"/>
</dbReference>
<accession>A0ABM8YCQ5</accession>
<dbReference type="RefSeq" id="WP_230575565.1">
    <property type="nucleotide sequence ID" value="NZ_CAKJTI010000013.1"/>
</dbReference>
<evidence type="ECO:0000313" key="3">
    <source>
        <dbReference type="Proteomes" id="UP000789423"/>
    </source>
</evidence>
<reference evidence="2 3" key="1">
    <citation type="submission" date="2021-10" db="EMBL/GenBank/DDBJ databases">
        <authorList>
            <person name="Criscuolo A."/>
        </authorList>
    </citation>
    <scope>NUCLEOTIDE SEQUENCE [LARGE SCALE GENOMIC DNA]</scope>
    <source>
        <strain evidence="3">CIP 111899</strain>
    </source>
</reference>
<protein>
    <recommendedName>
        <fullName evidence="1">VOC domain-containing protein</fullName>
    </recommendedName>
</protein>
<dbReference type="EMBL" id="CAKJTI010000013">
    <property type="protein sequence ID" value="CAG9613495.1"/>
    <property type="molecule type" value="Genomic_DNA"/>
</dbReference>
<dbReference type="Pfam" id="PF00903">
    <property type="entry name" value="Glyoxalase"/>
    <property type="match status" value="1"/>
</dbReference>